<accession>A0AAD7KBU1</accession>
<gene>
    <name evidence="1" type="ORF">DFH07DRAFT_728332</name>
</gene>
<dbReference type="EMBL" id="JARJLG010000003">
    <property type="protein sequence ID" value="KAJ7782231.1"/>
    <property type="molecule type" value="Genomic_DNA"/>
</dbReference>
<sequence length="74" mass="8640">DVGKSFFLMCQFRDSRFLDTLEREGAGFFRLVDNCRSREGHMNCTHAAAPTTWERSTANTMFYRTRPLPSERDT</sequence>
<protein>
    <submittedName>
        <fullName evidence="1">Uncharacterized protein</fullName>
    </submittedName>
</protein>
<evidence type="ECO:0000313" key="1">
    <source>
        <dbReference type="EMBL" id="KAJ7782231.1"/>
    </source>
</evidence>
<feature type="non-terminal residue" evidence="1">
    <location>
        <position position="1"/>
    </location>
</feature>
<name>A0AAD7KBU1_9AGAR</name>
<dbReference type="Proteomes" id="UP001215280">
    <property type="component" value="Unassembled WGS sequence"/>
</dbReference>
<comment type="caution">
    <text evidence="1">The sequence shown here is derived from an EMBL/GenBank/DDBJ whole genome shotgun (WGS) entry which is preliminary data.</text>
</comment>
<reference evidence="1" key="1">
    <citation type="submission" date="2023-03" db="EMBL/GenBank/DDBJ databases">
        <title>Massive genome expansion in bonnet fungi (Mycena s.s.) driven by repeated elements and novel gene families across ecological guilds.</title>
        <authorList>
            <consortium name="Lawrence Berkeley National Laboratory"/>
            <person name="Harder C.B."/>
            <person name="Miyauchi S."/>
            <person name="Viragh M."/>
            <person name="Kuo A."/>
            <person name="Thoen E."/>
            <person name="Andreopoulos B."/>
            <person name="Lu D."/>
            <person name="Skrede I."/>
            <person name="Drula E."/>
            <person name="Henrissat B."/>
            <person name="Morin E."/>
            <person name="Kohler A."/>
            <person name="Barry K."/>
            <person name="LaButti K."/>
            <person name="Morin E."/>
            <person name="Salamov A."/>
            <person name="Lipzen A."/>
            <person name="Mereny Z."/>
            <person name="Hegedus B."/>
            <person name="Baldrian P."/>
            <person name="Stursova M."/>
            <person name="Weitz H."/>
            <person name="Taylor A."/>
            <person name="Grigoriev I.V."/>
            <person name="Nagy L.G."/>
            <person name="Martin F."/>
            <person name="Kauserud H."/>
        </authorList>
    </citation>
    <scope>NUCLEOTIDE SEQUENCE</scope>
    <source>
        <strain evidence="1">CBHHK188m</strain>
    </source>
</reference>
<organism evidence="1 2">
    <name type="scientific">Mycena maculata</name>
    <dbReference type="NCBI Taxonomy" id="230809"/>
    <lineage>
        <taxon>Eukaryota</taxon>
        <taxon>Fungi</taxon>
        <taxon>Dikarya</taxon>
        <taxon>Basidiomycota</taxon>
        <taxon>Agaricomycotina</taxon>
        <taxon>Agaricomycetes</taxon>
        <taxon>Agaricomycetidae</taxon>
        <taxon>Agaricales</taxon>
        <taxon>Marasmiineae</taxon>
        <taxon>Mycenaceae</taxon>
        <taxon>Mycena</taxon>
    </lineage>
</organism>
<evidence type="ECO:0000313" key="2">
    <source>
        <dbReference type="Proteomes" id="UP001215280"/>
    </source>
</evidence>
<dbReference type="AlphaFoldDB" id="A0AAD7KBU1"/>
<keyword evidence="2" id="KW-1185">Reference proteome</keyword>
<proteinExistence type="predicted"/>